<dbReference type="Pfam" id="PF23410">
    <property type="entry name" value="Beta-prop_VPS8"/>
    <property type="match status" value="1"/>
</dbReference>
<feature type="transmembrane region" description="Helical" evidence="3">
    <location>
        <begin position="805"/>
        <end position="833"/>
    </location>
</feature>
<dbReference type="Proteomes" id="UP000694568">
    <property type="component" value="Unplaced"/>
</dbReference>
<protein>
    <submittedName>
        <fullName evidence="6">VPS8 subunit of CORVET complex</fullName>
    </submittedName>
</protein>
<feature type="domain" description="Vacuolar protein sorting-associated protein 8 central" evidence="5">
    <location>
        <begin position="461"/>
        <end position="632"/>
    </location>
</feature>
<organism evidence="6 7">
    <name type="scientific">Sander lucioperca</name>
    <name type="common">Pike-perch</name>
    <name type="synonym">Perca lucioperca</name>
    <dbReference type="NCBI Taxonomy" id="283035"/>
    <lineage>
        <taxon>Eukaryota</taxon>
        <taxon>Metazoa</taxon>
        <taxon>Chordata</taxon>
        <taxon>Craniata</taxon>
        <taxon>Vertebrata</taxon>
        <taxon>Euteleostomi</taxon>
        <taxon>Actinopterygii</taxon>
        <taxon>Neopterygii</taxon>
        <taxon>Teleostei</taxon>
        <taxon>Neoteleostei</taxon>
        <taxon>Acanthomorphata</taxon>
        <taxon>Eupercaria</taxon>
        <taxon>Perciformes</taxon>
        <taxon>Percoidei</taxon>
        <taxon>Percidae</taxon>
        <taxon>Luciopercinae</taxon>
        <taxon>Sander</taxon>
    </lineage>
</organism>
<evidence type="ECO:0000256" key="3">
    <source>
        <dbReference type="SAM" id="Phobius"/>
    </source>
</evidence>
<evidence type="ECO:0000313" key="6">
    <source>
        <dbReference type="Ensembl" id="ENSSLUP00000048800.1"/>
    </source>
</evidence>
<dbReference type="InterPro" id="IPR001680">
    <property type="entry name" value="WD40_rpt"/>
</dbReference>
<reference evidence="6" key="1">
    <citation type="submission" date="2025-08" db="UniProtKB">
        <authorList>
            <consortium name="Ensembl"/>
        </authorList>
    </citation>
    <scope>IDENTIFICATION</scope>
</reference>
<evidence type="ECO:0000256" key="2">
    <source>
        <dbReference type="PROSITE-ProRule" id="PRU00221"/>
    </source>
</evidence>
<dbReference type="PANTHER" id="PTHR12616">
    <property type="entry name" value="VACUOLAR PROTEIN SORTING VPS41"/>
    <property type="match status" value="1"/>
</dbReference>
<dbReference type="GO" id="GO:0005770">
    <property type="term" value="C:late endosome"/>
    <property type="evidence" value="ECO:0007669"/>
    <property type="project" value="TreeGrafter"/>
</dbReference>
<evidence type="ECO:0000256" key="4">
    <source>
        <dbReference type="SAM" id="SignalP"/>
    </source>
</evidence>
<feature type="transmembrane region" description="Helical" evidence="3">
    <location>
        <begin position="1073"/>
        <end position="1089"/>
    </location>
</feature>
<evidence type="ECO:0000313" key="7">
    <source>
        <dbReference type="Proteomes" id="UP000694568"/>
    </source>
</evidence>
<feature type="repeat" description="WD" evidence="2">
    <location>
        <begin position="42"/>
        <end position="83"/>
    </location>
</feature>
<dbReference type="GO" id="GO:0033263">
    <property type="term" value="C:CORVET complex"/>
    <property type="evidence" value="ECO:0007669"/>
    <property type="project" value="TreeGrafter"/>
</dbReference>
<feature type="chain" id="PRO_5034185257" evidence="4">
    <location>
        <begin position="18"/>
        <end position="1090"/>
    </location>
</feature>
<name>A0A8D0D9J1_SANLU</name>
<dbReference type="GeneTree" id="ENSGT00390000010672"/>
<feature type="transmembrane region" description="Helical" evidence="3">
    <location>
        <begin position="995"/>
        <end position="1018"/>
    </location>
</feature>
<comment type="similarity">
    <text evidence="1">Belongs to the VPS8 family.</text>
</comment>
<dbReference type="InterPro" id="IPR015943">
    <property type="entry name" value="WD40/YVTN_repeat-like_dom_sf"/>
</dbReference>
<dbReference type="GO" id="GO:0006623">
    <property type="term" value="P:protein targeting to vacuole"/>
    <property type="evidence" value="ECO:0007669"/>
    <property type="project" value="InterPro"/>
</dbReference>
<dbReference type="Gene3D" id="2.130.10.10">
    <property type="entry name" value="YVTN repeat-like/Quinoprotein amine dehydrogenase"/>
    <property type="match status" value="1"/>
</dbReference>
<dbReference type="InterPro" id="IPR025941">
    <property type="entry name" value="Vps8_central_dom"/>
</dbReference>
<sequence>MLCCLICLFFAVAVLIAFTPLHLVPVCYTNQALRLCLGTKATGAEFGAVSALSINHDCSRLLCGFAKGQITMWDLASGKLLRTITDAHPPGTAILHVKFTDDPTLAVCNDSGGSVFELAFRRVMGMRSCDSRCLFSGSKGEVCCVEPLRAPPDFRDHPITHYSLLAMASLTKILVIGLKPSLKVWMTFPYSKSDPSSVPQLAWQFVPVQKTVNPILAFCKGDTVHFLLVRKEETGTIHVIKQKQLHLSCDIISLSWINSRTLVLVDSHEKLQVVDRPSQEVLETLDLEQVQLVYNSRHFKSLATGGNVSQALALVGEKACYQSVSSYAGQLVYLGTKSAHIMALRNWRERIDCLLKQEHFVEALSLAWSFHEGTAKAVVGLFGDPVKRKGVVGDKMVEILFQFAEHALKKCPEQGKIQVMEQHFHDVVPVLVDYCLLLKRTDLMFNQLYSRLVENTVAKGVFLESLESYIVADRLGHLTTPIMKDLLAHYHGNGMMDSLERCIVHLDVTSLDIQQVVQVCWENQLYDAMIYVFNSSMNDYITPMEVSASPKDEEVVMGNKLLVYISCCLAGRAYPLGDIPEDLVVQVKNQVFEFLIRLHSADSLEEEEVFPFIRTLLHFDTREFLNVLAMTFEDFKNDKQALEYQQRIVDILLQVMVDNPDFTPSQVGGLFTFLARQLAKPDNTLFVNRKLFDQVLEFLCCPDDDSRHTERQQVLLELLQVGGVVQFNEERLLALAENAKFYQICEFLYEKKHLYDRIIDCYLRDPLRKGEIFNYIHNLMAMPGYSPEEKQIVKDKGLDNSATSLLHFFLICLLFSLFVSTFSSFNVLSALFFREGHHSGTNLPLERDLHELLLGLLCRFAPQQLLSFLQTSQHYRLEEAIQITQKYHHNEATAYLLEKKGDVHGAFAVLLEVAIKRLQRDGRPNKEESDSESTLTRVTDSLNDIIALCHRSSDNLYQQQREVHMTVMLLMKMILIRIVYVSVLKELTMKVLNCMSSFISLPAIIQRILQVCMCVLWYSGSPRRSIPRAKSPFLGYWTTKCRQPRERRRLPTIACPFCVYIYIYIYFYVCIYIYIYIYLCVCIYIYILYI</sequence>
<dbReference type="AlphaFoldDB" id="A0A8D0D9J1"/>
<keyword evidence="3" id="KW-0472">Membrane</keyword>
<dbReference type="PROSITE" id="PS50082">
    <property type="entry name" value="WD_REPEATS_2"/>
    <property type="match status" value="1"/>
</dbReference>
<dbReference type="GO" id="GO:0034058">
    <property type="term" value="P:endosomal vesicle fusion"/>
    <property type="evidence" value="ECO:0007669"/>
    <property type="project" value="TreeGrafter"/>
</dbReference>
<keyword evidence="3" id="KW-0812">Transmembrane</keyword>
<dbReference type="Pfam" id="PF12816">
    <property type="entry name" value="TPR_Vps8"/>
    <property type="match status" value="1"/>
</dbReference>
<keyword evidence="2" id="KW-0853">WD repeat</keyword>
<dbReference type="GO" id="GO:0030897">
    <property type="term" value="C:HOPS complex"/>
    <property type="evidence" value="ECO:0007669"/>
    <property type="project" value="TreeGrafter"/>
</dbReference>
<reference evidence="6" key="2">
    <citation type="submission" date="2025-09" db="UniProtKB">
        <authorList>
            <consortium name="Ensembl"/>
        </authorList>
    </citation>
    <scope>IDENTIFICATION</scope>
</reference>
<dbReference type="SUPFAM" id="SSF50978">
    <property type="entry name" value="WD40 repeat-like"/>
    <property type="match status" value="1"/>
</dbReference>
<evidence type="ECO:0000259" key="5">
    <source>
        <dbReference type="Pfam" id="PF12816"/>
    </source>
</evidence>
<feature type="transmembrane region" description="Helical" evidence="3">
    <location>
        <begin position="963"/>
        <end position="983"/>
    </location>
</feature>
<accession>A0A8D0D9J1</accession>
<dbReference type="Pfam" id="PF23556">
    <property type="entry name" value="TPR_Vps41"/>
    <property type="match status" value="1"/>
</dbReference>
<evidence type="ECO:0000256" key="1">
    <source>
        <dbReference type="ARBA" id="ARBA00009422"/>
    </source>
</evidence>
<keyword evidence="4" id="KW-0732">Signal</keyword>
<dbReference type="InterPro" id="IPR045111">
    <property type="entry name" value="Vps41/Vps8"/>
</dbReference>
<feature type="signal peptide" evidence="4">
    <location>
        <begin position="1"/>
        <end position="17"/>
    </location>
</feature>
<gene>
    <name evidence="6" type="primary">vps8</name>
</gene>
<dbReference type="GO" id="GO:0005769">
    <property type="term" value="C:early endosome"/>
    <property type="evidence" value="ECO:0007669"/>
    <property type="project" value="TreeGrafter"/>
</dbReference>
<keyword evidence="7" id="KW-1185">Reference proteome</keyword>
<dbReference type="Ensembl" id="ENSSLUT00000050266.1">
    <property type="protein sequence ID" value="ENSSLUP00000048800.1"/>
    <property type="gene ID" value="ENSSLUG00000019935.1"/>
</dbReference>
<proteinExistence type="inferred from homology"/>
<keyword evidence="3" id="KW-1133">Transmembrane helix</keyword>
<dbReference type="PANTHER" id="PTHR12616:SF8">
    <property type="entry name" value="VACUOLAR PROTEIN SORTING-ASSOCIATED PROTEIN 8 HOMOLOG"/>
    <property type="match status" value="1"/>
</dbReference>
<dbReference type="InterPro" id="IPR036322">
    <property type="entry name" value="WD40_repeat_dom_sf"/>
</dbReference>